<gene>
    <name evidence="6" type="primary">MAK10</name>
    <name evidence="6" type="ORF">HRR80_009517</name>
</gene>
<dbReference type="PANTHER" id="PTHR21373">
    <property type="entry name" value="GLUCOSE REPRESSIBLE PROTEIN MAK10"/>
    <property type="match status" value="1"/>
</dbReference>
<evidence type="ECO:0000256" key="3">
    <source>
        <dbReference type="ARBA" id="ARBA00022490"/>
    </source>
</evidence>
<organism evidence="6 7">
    <name type="scientific">Exophiala dermatitidis</name>
    <name type="common">Black yeast-like fungus</name>
    <name type="synonym">Wangiella dermatitidis</name>
    <dbReference type="NCBI Taxonomy" id="5970"/>
    <lineage>
        <taxon>Eukaryota</taxon>
        <taxon>Fungi</taxon>
        <taxon>Dikarya</taxon>
        <taxon>Ascomycota</taxon>
        <taxon>Pezizomycotina</taxon>
        <taxon>Eurotiomycetes</taxon>
        <taxon>Chaetothyriomycetidae</taxon>
        <taxon>Chaetothyriales</taxon>
        <taxon>Herpotrichiellaceae</taxon>
        <taxon>Exophiala</taxon>
    </lineage>
</organism>
<feature type="domain" description="NAA35-like N-terminal" evidence="4">
    <location>
        <begin position="45"/>
        <end position="208"/>
    </location>
</feature>
<sequence>MVLPQILHPNVQVNDITRQFRGAASRWFTRTVSSSSSDPEIGLRPGKLVKDEHFTLFEAVSALEIGDPKMDSGALRSGPDDEEDLDLSLTPSAEEIIWLMDELTCREVAWHTGYPLSQTLFTSVHIERLLWPEPKHLTDARFDRGDSGMTQTSSLLLSVFQPYCLGLIKCCDLVLSTITSEHYYEEEDFATQVYNRPLLHNFPVDEVSTLLQGASIWLQDSNIPAELKQALKVRLDLRHSLLHLFESRVPGPRNTVEDFEKFIGNINTTEASTVLGQPTVDESFTLKIQRKLASSVPPRPMVTVERPRTFAFLRRLITDCRLAFQLFDISCSRDLLVAYQTFMGQSPQPAVYVRALVQSFLTCNDAVLGKSTVRDFISQDMGSLVRPAVLLADHIAGLDDQSTNTCSDLETHLDSFMNRCGHSFLNLFRTFCLNRCRVRRTLCHAVLEWDEIQAQAEDIDTLAQSMLQEEPASYPSGDELTFSYSLSSWVYHHKLTQLRTIVQMGFELAIYTPHEFADMYWYLTFVSSTHLSHLERVSFFVSSTQLSKLSPEQDTRYTLRRLYKEFTWLKAVEALSKALHRMIVVLQRHGQLATPKPAYASDFLRYELRMRPFMHLSVPEPISVEMAKQSSSLRNLPDQVLLHQASQLIQVARKALEEVMKDKWSLEARSSSGAHSMTAAHGTSAAASCTVESEWTKDVQDCMRTCIGAGIAISTLNKALQESRVTAIKVDIPPLGHRDRWHKSWPVPKIHT</sequence>
<evidence type="ECO:0000256" key="1">
    <source>
        <dbReference type="ARBA" id="ARBA00004496"/>
    </source>
</evidence>
<dbReference type="InterPro" id="IPR057982">
    <property type="entry name" value="TPR_NAA35"/>
</dbReference>
<name>A0AAN6EJL1_EXODE</name>
<dbReference type="EMBL" id="JAJGCB010000040">
    <property type="protein sequence ID" value="KAJ8986373.1"/>
    <property type="molecule type" value="Genomic_DNA"/>
</dbReference>
<dbReference type="InterPro" id="IPR007244">
    <property type="entry name" value="Naa35_N"/>
</dbReference>
<dbReference type="AlphaFoldDB" id="A0AAN6EJL1"/>
<comment type="caution">
    <text evidence="6">The sequence shown here is derived from an EMBL/GenBank/DDBJ whole genome shotgun (WGS) entry which is preliminary data.</text>
</comment>
<dbReference type="Proteomes" id="UP001161757">
    <property type="component" value="Unassembled WGS sequence"/>
</dbReference>
<protein>
    <submittedName>
        <fullName evidence="6">N-alpha-acetyltransferase, non-catalitic subunit, variant 2</fullName>
    </submittedName>
</protein>
<feature type="domain" description="NAA35-like TPR repeats" evidence="5">
    <location>
        <begin position="345"/>
        <end position="732"/>
    </location>
</feature>
<evidence type="ECO:0000313" key="7">
    <source>
        <dbReference type="Proteomes" id="UP001161757"/>
    </source>
</evidence>
<dbReference type="Pfam" id="PF25789">
    <property type="entry name" value="TPR_NAA35"/>
    <property type="match status" value="1"/>
</dbReference>
<evidence type="ECO:0000259" key="4">
    <source>
        <dbReference type="Pfam" id="PF04112"/>
    </source>
</evidence>
<dbReference type="GO" id="GO:0031417">
    <property type="term" value="C:NatC complex"/>
    <property type="evidence" value="ECO:0007669"/>
    <property type="project" value="InterPro"/>
</dbReference>
<comment type="similarity">
    <text evidence="2">Belongs to the MAK10 family.</text>
</comment>
<evidence type="ECO:0000313" key="6">
    <source>
        <dbReference type="EMBL" id="KAJ8986373.1"/>
    </source>
</evidence>
<dbReference type="Pfam" id="PF04112">
    <property type="entry name" value="Mak10"/>
    <property type="match status" value="1"/>
</dbReference>
<dbReference type="InterPro" id="IPR057983">
    <property type="entry name" value="NAA35-like_N"/>
</dbReference>
<evidence type="ECO:0000256" key="2">
    <source>
        <dbReference type="ARBA" id="ARBA00006289"/>
    </source>
</evidence>
<evidence type="ECO:0000259" key="5">
    <source>
        <dbReference type="Pfam" id="PF25789"/>
    </source>
</evidence>
<accession>A0AAN6EJL1</accession>
<dbReference type="PANTHER" id="PTHR21373:SF0">
    <property type="entry name" value="N-ALPHA-ACETYLTRANSFERASE 35, NATC AUXILIARY SUBUNIT"/>
    <property type="match status" value="1"/>
</dbReference>
<keyword evidence="3" id="KW-0963">Cytoplasm</keyword>
<proteinExistence type="inferred from homology"/>
<reference evidence="6" key="1">
    <citation type="submission" date="2023-01" db="EMBL/GenBank/DDBJ databases">
        <title>Exophiala dermititidis isolated from Cystic Fibrosis Patient.</title>
        <authorList>
            <person name="Kurbessoian T."/>
            <person name="Crocker A."/>
            <person name="Murante D."/>
            <person name="Hogan D.A."/>
            <person name="Stajich J.E."/>
        </authorList>
    </citation>
    <scope>NUCLEOTIDE SEQUENCE</scope>
    <source>
        <strain evidence="6">Ex8</strain>
    </source>
</reference>
<comment type="subcellular location">
    <subcellularLocation>
        <location evidence="1">Cytoplasm</location>
    </subcellularLocation>
</comment>